<evidence type="ECO:0000259" key="2">
    <source>
        <dbReference type="Pfam" id="PF03061"/>
    </source>
</evidence>
<sequence length="126" mass="14044">MFIKQPFDEFLGFQYKKIDEHNVHIRMPIKDLYINSAGVVHGGIISSLADVAMVNLVPAKEIGVQQALTVDLNVSFLRPATGSYLVAQARIEKQGRTLVHTECSIYDDKELLVARSKAILFRSTSP</sequence>
<dbReference type="PANTHER" id="PTHR42856:SF1">
    <property type="entry name" value="ACYL-COENZYME A THIOESTERASE PAAI"/>
    <property type="match status" value="1"/>
</dbReference>
<dbReference type="Pfam" id="PF03061">
    <property type="entry name" value="4HBT"/>
    <property type="match status" value="1"/>
</dbReference>
<dbReference type="PANTHER" id="PTHR42856">
    <property type="entry name" value="ACYL-COENZYME A THIOESTERASE PAAI"/>
    <property type="match status" value="1"/>
</dbReference>
<dbReference type="EMBL" id="OAOP01000006">
    <property type="protein sequence ID" value="SNX72494.1"/>
    <property type="molecule type" value="Genomic_DNA"/>
</dbReference>
<dbReference type="InterPro" id="IPR052723">
    <property type="entry name" value="Acyl-CoA_thioesterase_PaaI"/>
</dbReference>
<dbReference type="RefSeq" id="WP_097159249.1">
    <property type="nucleotide sequence ID" value="NZ_JBEPMQ010000005.1"/>
</dbReference>
<evidence type="ECO:0000313" key="3">
    <source>
        <dbReference type="EMBL" id="SNX72494.1"/>
    </source>
</evidence>
<dbReference type="CDD" id="cd03443">
    <property type="entry name" value="PaaI_thioesterase"/>
    <property type="match status" value="1"/>
</dbReference>
<reference evidence="3 4" key="1">
    <citation type="submission" date="2017-08" db="EMBL/GenBank/DDBJ databases">
        <authorList>
            <person name="de Groot N.N."/>
        </authorList>
    </citation>
    <scope>NUCLEOTIDE SEQUENCE [LARGE SCALE GENOMIC DNA]</scope>
    <source>
        <strain evidence="3 4">JC228</strain>
    </source>
</reference>
<name>A0A285CY44_9BACI</name>
<dbReference type="NCBIfam" id="TIGR00369">
    <property type="entry name" value="unchar_dom_1"/>
    <property type="match status" value="1"/>
</dbReference>
<dbReference type="AlphaFoldDB" id="A0A285CY44"/>
<protein>
    <submittedName>
        <fullName evidence="3">Acyl-CoA thioesterase</fullName>
    </submittedName>
</protein>
<evidence type="ECO:0000256" key="1">
    <source>
        <dbReference type="ARBA" id="ARBA00022801"/>
    </source>
</evidence>
<keyword evidence="1" id="KW-0378">Hydrolase</keyword>
<dbReference type="InterPro" id="IPR006683">
    <property type="entry name" value="Thioestr_dom"/>
</dbReference>
<dbReference type="InterPro" id="IPR003736">
    <property type="entry name" value="PAAI_dom"/>
</dbReference>
<dbReference type="Gene3D" id="3.10.129.10">
    <property type="entry name" value="Hotdog Thioesterase"/>
    <property type="match status" value="1"/>
</dbReference>
<dbReference type="OrthoDB" id="2139465at2"/>
<gene>
    <name evidence="3" type="ORF">SAMN05877753_10684</name>
</gene>
<keyword evidence="4" id="KW-1185">Reference proteome</keyword>
<accession>A0A285CY44</accession>
<dbReference type="InterPro" id="IPR029069">
    <property type="entry name" value="HotDog_dom_sf"/>
</dbReference>
<dbReference type="SUPFAM" id="SSF54637">
    <property type="entry name" value="Thioesterase/thiol ester dehydrase-isomerase"/>
    <property type="match status" value="1"/>
</dbReference>
<proteinExistence type="predicted"/>
<dbReference type="Proteomes" id="UP000219546">
    <property type="component" value="Unassembled WGS sequence"/>
</dbReference>
<dbReference type="GO" id="GO:0016289">
    <property type="term" value="F:acyl-CoA hydrolase activity"/>
    <property type="evidence" value="ECO:0007669"/>
    <property type="project" value="UniProtKB-ARBA"/>
</dbReference>
<organism evidence="3 4">
    <name type="scientific">Bacillus oleivorans</name>
    <dbReference type="NCBI Taxonomy" id="1448271"/>
    <lineage>
        <taxon>Bacteria</taxon>
        <taxon>Bacillati</taxon>
        <taxon>Bacillota</taxon>
        <taxon>Bacilli</taxon>
        <taxon>Bacillales</taxon>
        <taxon>Bacillaceae</taxon>
        <taxon>Bacillus</taxon>
    </lineage>
</organism>
<evidence type="ECO:0000313" key="4">
    <source>
        <dbReference type="Proteomes" id="UP000219546"/>
    </source>
</evidence>
<feature type="domain" description="Thioesterase" evidence="2">
    <location>
        <begin position="38"/>
        <end position="113"/>
    </location>
</feature>